<keyword evidence="2" id="KW-1185">Reference proteome</keyword>
<comment type="caution">
    <text evidence="1">The sequence shown here is derived from an EMBL/GenBank/DDBJ whole genome shotgun (WGS) entry which is preliminary data.</text>
</comment>
<accession>A0AAN8IX76</accession>
<dbReference type="SUPFAM" id="SSF48452">
    <property type="entry name" value="TPR-like"/>
    <property type="match status" value="1"/>
</dbReference>
<dbReference type="Gene3D" id="1.25.40.10">
    <property type="entry name" value="Tetratricopeptide repeat domain"/>
    <property type="match status" value="1"/>
</dbReference>
<dbReference type="EMBL" id="WIXE01021870">
    <property type="protein sequence ID" value="KAK5967969.1"/>
    <property type="molecule type" value="Genomic_DNA"/>
</dbReference>
<dbReference type="Proteomes" id="UP001331761">
    <property type="component" value="Unassembled WGS sequence"/>
</dbReference>
<protein>
    <recommendedName>
        <fullName evidence="3">Tetratricopeptide repeat protein</fullName>
    </recommendedName>
</protein>
<evidence type="ECO:0008006" key="3">
    <source>
        <dbReference type="Google" id="ProtNLM"/>
    </source>
</evidence>
<proteinExistence type="predicted"/>
<evidence type="ECO:0000313" key="1">
    <source>
        <dbReference type="EMBL" id="KAK5967969.1"/>
    </source>
</evidence>
<evidence type="ECO:0000313" key="2">
    <source>
        <dbReference type="Proteomes" id="UP001331761"/>
    </source>
</evidence>
<reference evidence="1 2" key="1">
    <citation type="submission" date="2019-10" db="EMBL/GenBank/DDBJ databases">
        <title>Assembly and Annotation for the nematode Trichostrongylus colubriformis.</title>
        <authorList>
            <person name="Martin J."/>
        </authorList>
    </citation>
    <scope>NUCLEOTIDE SEQUENCE [LARGE SCALE GENOMIC DNA]</scope>
    <source>
        <strain evidence="1">G859</strain>
        <tissue evidence="1">Whole worm</tissue>
    </source>
</reference>
<name>A0AAN8IX76_TRICO</name>
<dbReference type="AlphaFoldDB" id="A0AAN8IX76"/>
<dbReference type="InterPro" id="IPR011990">
    <property type="entry name" value="TPR-like_helical_dom_sf"/>
</dbReference>
<organism evidence="1 2">
    <name type="scientific">Trichostrongylus colubriformis</name>
    <name type="common">Black scour worm</name>
    <dbReference type="NCBI Taxonomy" id="6319"/>
    <lineage>
        <taxon>Eukaryota</taxon>
        <taxon>Metazoa</taxon>
        <taxon>Ecdysozoa</taxon>
        <taxon>Nematoda</taxon>
        <taxon>Chromadorea</taxon>
        <taxon>Rhabditida</taxon>
        <taxon>Rhabditina</taxon>
        <taxon>Rhabditomorpha</taxon>
        <taxon>Strongyloidea</taxon>
        <taxon>Trichostrongylidae</taxon>
        <taxon>Trichostrongylus</taxon>
    </lineage>
</organism>
<sequence>MGSLPRVSLDAALKDLLDAEQLRPGITENRLYLGRVLYAKGDYAEAKKWLIEAAKATCDEDESVEREHIRAAREMLQLKVFQK</sequence>
<gene>
    <name evidence="1" type="ORF">GCK32_020737</name>
</gene>